<dbReference type="AlphaFoldDB" id="A0A1I1LY70"/>
<gene>
    <name evidence="1" type="ORF">SAMN02745724_02512</name>
</gene>
<dbReference type="SUPFAM" id="SSF160424">
    <property type="entry name" value="BH3703-like"/>
    <property type="match status" value="1"/>
</dbReference>
<evidence type="ECO:0000313" key="1">
    <source>
        <dbReference type="EMBL" id="SFC77836.1"/>
    </source>
</evidence>
<protein>
    <submittedName>
        <fullName evidence="1">Uncharacterized protein</fullName>
    </submittedName>
</protein>
<dbReference type="Proteomes" id="UP000198862">
    <property type="component" value="Unassembled WGS sequence"/>
</dbReference>
<proteinExistence type="predicted"/>
<dbReference type="Gene3D" id="3.30.500.20">
    <property type="entry name" value="BH3703-like domains"/>
    <property type="match status" value="1"/>
</dbReference>
<keyword evidence="2" id="KW-1185">Reference proteome</keyword>
<dbReference type="OrthoDB" id="6197240at2"/>
<name>A0A1I1LY70_9GAMM</name>
<organism evidence="1 2">
    <name type="scientific">Pseudoalteromonas denitrificans DSM 6059</name>
    <dbReference type="NCBI Taxonomy" id="1123010"/>
    <lineage>
        <taxon>Bacteria</taxon>
        <taxon>Pseudomonadati</taxon>
        <taxon>Pseudomonadota</taxon>
        <taxon>Gammaproteobacteria</taxon>
        <taxon>Alteromonadales</taxon>
        <taxon>Pseudoalteromonadaceae</taxon>
        <taxon>Pseudoalteromonas</taxon>
    </lineage>
</organism>
<dbReference type="EMBL" id="FOLO01000018">
    <property type="protein sequence ID" value="SFC77836.1"/>
    <property type="molecule type" value="Genomic_DNA"/>
</dbReference>
<dbReference type="RefSeq" id="WP_091984276.1">
    <property type="nucleotide sequence ID" value="NZ_FOLO01000018.1"/>
</dbReference>
<dbReference type="InterPro" id="IPR036170">
    <property type="entry name" value="YezG-like_sf"/>
</dbReference>
<evidence type="ECO:0000313" key="2">
    <source>
        <dbReference type="Proteomes" id="UP000198862"/>
    </source>
</evidence>
<reference evidence="1 2" key="1">
    <citation type="submission" date="2016-10" db="EMBL/GenBank/DDBJ databases">
        <authorList>
            <person name="de Groot N.N."/>
        </authorList>
    </citation>
    <scope>NUCLEOTIDE SEQUENCE [LARGE SCALE GENOMIC DNA]</scope>
    <source>
        <strain evidence="1 2">DSM 6059</strain>
    </source>
</reference>
<accession>A0A1I1LY70</accession>
<sequence>MQKQLSKSLGQYLYQNINQPWLSALMILDYPKKNDTHDTEIQCSASFIPEKQNNSDNQTVEITITAEIKEKFEQLFNLATEQSDEKWHRALFSIHRNGNFSLNFENDEPEFND</sequence>